<protein>
    <submittedName>
        <fullName evidence="12">ATP-binding cassette domain-containing protein</fullName>
    </submittedName>
</protein>
<dbReference type="Pfam" id="PF13732">
    <property type="entry name" value="DrrA1-3_C"/>
    <property type="match status" value="1"/>
</dbReference>
<evidence type="ECO:0000259" key="11">
    <source>
        <dbReference type="PROSITE" id="PS50893"/>
    </source>
</evidence>
<keyword evidence="4" id="KW-0547">Nucleotide-binding</keyword>
<evidence type="ECO:0000256" key="1">
    <source>
        <dbReference type="ARBA" id="ARBA00004413"/>
    </source>
</evidence>
<keyword evidence="2" id="KW-0813">Transport</keyword>
<dbReference type="Proteomes" id="UP000621266">
    <property type="component" value="Unassembled WGS sequence"/>
</dbReference>
<dbReference type="RefSeq" id="WP_156205084.1">
    <property type="nucleotide sequence ID" value="NZ_WHPN01000066.1"/>
</dbReference>
<evidence type="ECO:0000256" key="3">
    <source>
        <dbReference type="ARBA" id="ARBA00022475"/>
    </source>
</evidence>
<keyword evidence="13" id="KW-1185">Reference proteome</keyword>
<dbReference type="Pfam" id="PF00005">
    <property type="entry name" value="ABC_tran"/>
    <property type="match status" value="1"/>
</dbReference>
<evidence type="ECO:0000256" key="9">
    <source>
        <dbReference type="ARBA" id="ARBA00049985"/>
    </source>
</evidence>
<comment type="subcellular location">
    <subcellularLocation>
        <location evidence="1">Cell membrane</location>
        <topology evidence="1">Peripheral membrane protein</topology>
        <orientation evidence="1">Cytoplasmic side</orientation>
    </subcellularLocation>
</comment>
<dbReference type="InterPro" id="IPR003439">
    <property type="entry name" value="ABC_transporter-like_ATP-bd"/>
</dbReference>
<dbReference type="InterPro" id="IPR050763">
    <property type="entry name" value="ABC_transporter_ATP-binding"/>
</dbReference>
<dbReference type="InterPro" id="IPR005894">
    <property type="entry name" value="DrrA"/>
</dbReference>
<dbReference type="InterPro" id="IPR017871">
    <property type="entry name" value="ABC_transporter-like_CS"/>
</dbReference>
<comment type="similarity">
    <text evidence="9">Belongs to the ABC transporter superfamily. Drug exporter-1 (DrugE1) (TC 3.A.1.105) family.</text>
</comment>
<keyword evidence="5 12" id="KW-0067">ATP-binding</keyword>
<dbReference type="Gene3D" id="3.40.50.300">
    <property type="entry name" value="P-loop containing nucleotide triphosphate hydrolases"/>
    <property type="match status" value="1"/>
</dbReference>
<accession>A0ABQ7FQ45</accession>
<evidence type="ECO:0000256" key="8">
    <source>
        <dbReference type="ARBA" id="ARBA00023251"/>
    </source>
</evidence>
<dbReference type="InterPro" id="IPR025302">
    <property type="entry name" value="DrrA1/2-like_C"/>
</dbReference>
<dbReference type="GO" id="GO:0005524">
    <property type="term" value="F:ATP binding"/>
    <property type="evidence" value="ECO:0007669"/>
    <property type="project" value="UniProtKB-KW"/>
</dbReference>
<feature type="region of interest" description="Disordered" evidence="10">
    <location>
        <begin position="310"/>
        <end position="346"/>
    </location>
</feature>
<dbReference type="NCBIfam" id="TIGR01188">
    <property type="entry name" value="drrA"/>
    <property type="match status" value="1"/>
</dbReference>
<dbReference type="InterPro" id="IPR003593">
    <property type="entry name" value="AAA+_ATPase"/>
</dbReference>
<dbReference type="InterPro" id="IPR027417">
    <property type="entry name" value="P-loop_NTPase"/>
</dbReference>
<keyword evidence="7" id="KW-0472">Membrane</keyword>
<dbReference type="SUPFAM" id="SSF52540">
    <property type="entry name" value="P-loop containing nucleoside triphosphate hydrolases"/>
    <property type="match status" value="1"/>
</dbReference>
<keyword evidence="8" id="KW-0046">Antibiotic resistance</keyword>
<reference evidence="12 13" key="1">
    <citation type="submission" date="2019-10" db="EMBL/GenBank/DDBJ databases">
        <title>Streptomyces tenebrisbrunneis sp.nov., an endogenous actinomycete isolated from of Lycium ruthenicum.</title>
        <authorList>
            <person name="Ma L."/>
        </authorList>
    </citation>
    <scope>NUCLEOTIDE SEQUENCE [LARGE SCALE GENOMIC DNA]</scope>
    <source>
        <strain evidence="12 13">TRM 66187</strain>
    </source>
</reference>
<evidence type="ECO:0000256" key="2">
    <source>
        <dbReference type="ARBA" id="ARBA00022448"/>
    </source>
</evidence>
<organism evidence="12 13">
    <name type="scientific">Streptomyces lycii</name>
    <dbReference type="NCBI Taxonomy" id="2654337"/>
    <lineage>
        <taxon>Bacteria</taxon>
        <taxon>Bacillati</taxon>
        <taxon>Actinomycetota</taxon>
        <taxon>Actinomycetes</taxon>
        <taxon>Kitasatosporales</taxon>
        <taxon>Streptomycetaceae</taxon>
        <taxon>Streptomyces</taxon>
    </lineage>
</organism>
<dbReference type="PANTHER" id="PTHR42711:SF19">
    <property type="entry name" value="DOXORUBICIN RESISTANCE ATP-BINDING PROTEIN DRRA"/>
    <property type="match status" value="1"/>
</dbReference>
<evidence type="ECO:0000256" key="10">
    <source>
        <dbReference type="SAM" id="MobiDB-lite"/>
    </source>
</evidence>
<comment type="caution">
    <text evidence="12">The sequence shown here is derived from an EMBL/GenBank/DDBJ whole genome shotgun (WGS) entry which is preliminary data.</text>
</comment>
<evidence type="ECO:0000256" key="5">
    <source>
        <dbReference type="ARBA" id="ARBA00022840"/>
    </source>
</evidence>
<keyword evidence="6" id="KW-1278">Translocase</keyword>
<sequence length="346" mass="37361">MSPSRHAVLAEGLQKRYGEKRALDGFDLAVERGSVHGLLGPNGAGKTTAVRILATLLRPDGGRAEVAGHDVSRDPRAVRRRIGLTGQAAAVDEINTARQNLVMFGRLFHLDKKRAVRRSEELLEQFGLTEAADKGVKEFSGGMRRRLDLATSMILAPQVLFLDEPTTGLDPRGRNEVWEAVRSLVADGTTVLLTTQYMDEADKLADRIAVIERGRTIADDTPAALKQQIGGDQIEVVVTEPADLGTAAGAVARVAGAEPVTDEENRRVSAPVTDRVSALTEVVRTLQEERVAVEDIGLRRPTLDEVFLRLTGHRAEEPEEPEGPDGPEGQGRPEGPEETEKQGAAA</sequence>
<gene>
    <name evidence="12" type="ORF">GCU69_03355</name>
</gene>
<keyword evidence="3" id="KW-1003">Cell membrane</keyword>
<name>A0ABQ7FQ45_9ACTN</name>
<dbReference type="EMBL" id="WHPN01000066">
    <property type="protein sequence ID" value="KAF4410534.1"/>
    <property type="molecule type" value="Genomic_DNA"/>
</dbReference>
<dbReference type="PROSITE" id="PS50893">
    <property type="entry name" value="ABC_TRANSPORTER_2"/>
    <property type="match status" value="1"/>
</dbReference>
<dbReference type="PROSITE" id="PS00211">
    <property type="entry name" value="ABC_TRANSPORTER_1"/>
    <property type="match status" value="1"/>
</dbReference>
<dbReference type="PANTHER" id="PTHR42711">
    <property type="entry name" value="ABC TRANSPORTER ATP-BINDING PROTEIN"/>
    <property type="match status" value="1"/>
</dbReference>
<evidence type="ECO:0000256" key="7">
    <source>
        <dbReference type="ARBA" id="ARBA00023136"/>
    </source>
</evidence>
<evidence type="ECO:0000256" key="4">
    <source>
        <dbReference type="ARBA" id="ARBA00022741"/>
    </source>
</evidence>
<evidence type="ECO:0000256" key="6">
    <source>
        <dbReference type="ARBA" id="ARBA00022967"/>
    </source>
</evidence>
<evidence type="ECO:0000313" key="13">
    <source>
        <dbReference type="Proteomes" id="UP000621266"/>
    </source>
</evidence>
<proteinExistence type="inferred from homology"/>
<evidence type="ECO:0000313" key="12">
    <source>
        <dbReference type="EMBL" id="KAF4410534.1"/>
    </source>
</evidence>
<feature type="domain" description="ABC transporter" evidence="11">
    <location>
        <begin position="8"/>
        <end position="238"/>
    </location>
</feature>
<feature type="compositionally biased region" description="Basic and acidic residues" evidence="10">
    <location>
        <begin position="334"/>
        <end position="346"/>
    </location>
</feature>
<dbReference type="SMART" id="SM00382">
    <property type="entry name" value="AAA"/>
    <property type="match status" value="1"/>
</dbReference>